<sequence>MMMHQVKGFVPFVAFMQGIIILLPSVSGGPVEFHNALVDSGNEFNLGPHDLERMYTSEYKRLPVYDFGLGKRGSEIDQTIGGRGVGGGGGGGSLGEYDEYSYAEDDDDSLPELELYHDDIMQAMDKRQKLYNFGLGKRQRYDFGLGKRGRGYDFGLGKRSLEMFHPRDRLYNMGLGKRNRQYSFGLGKRPYNPNVAASRFNFGLGKRSDNIDSSKNPISKREIHEKNMSIQNNNEEHVSDEKNTKGKNTEQQQQQTNDVQSRSFKRSYSYGAINNPNYRSSIGFSRQFRKPIYNFGLGKRTNLSAETINN</sequence>
<reference evidence="4" key="3">
    <citation type="submission" date="2020-05" db="UniProtKB">
        <authorList>
            <consortium name="EnsemblMetazoa"/>
        </authorList>
    </citation>
    <scope>IDENTIFICATION</scope>
    <source>
        <strain evidence="4">USDA</strain>
    </source>
</reference>
<gene>
    <name evidence="4" type="primary">8230067</name>
    <name evidence="3" type="ORF">Phum_PHUM231810</name>
</gene>
<protein>
    <submittedName>
        <fullName evidence="3 4">Uncharacterized protein</fullName>
    </submittedName>
</protein>
<reference evidence="3" key="1">
    <citation type="submission" date="2007-04" db="EMBL/GenBank/DDBJ databases">
        <title>Annotation of Pediculus humanus corporis strain USDA.</title>
        <authorList>
            <person name="Kirkness E."/>
            <person name="Hannick L."/>
            <person name="Hass B."/>
            <person name="Bruggner R."/>
            <person name="Lawson D."/>
            <person name="Bidwell S."/>
            <person name="Joardar V."/>
            <person name="Caler E."/>
            <person name="Walenz B."/>
            <person name="Inman J."/>
            <person name="Schobel S."/>
            <person name="Galinsky K."/>
            <person name="Amedeo P."/>
            <person name="Strausberg R."/>
        </authorList>
    </citation>
    <scope>NUCLEOTIDE SEQUENCE</scope>
    <source>
        <strain evidence="3">USDA</strain>
    </source>
</reference>
<evidence type="ECO:0000256" key="1">
    <source>
        <dbReference type="SAM" id="MobiDB-lite"/>
    </source>
</evidence>
<feature type="chain" id="PRO_5014570121" evidence="2">
    <location>
        <begin position="29"/>
        <end position="310"/>
    </location>
</feature>
<dbReference type="CTD" id="8230067"/>
<keyword evidence="5" id="KW-1185">Reference proteome</keyword>
<dbReference type="EnsemblMetazoa" id="PHUM231810-RA">
    <property type="protein sequence ID" value="PHUM231810-PA"/>
    <property type="gene ID" value="PHUM231810"/>
</dbReference>
<dbReference type="RefSeq" id="XP_002426014.1">
    <property type="nucleotide sequence ID" value="XM_002425969.1"/>
</dbReference>
<keyword evidence="2" id="KW-0732">Signal</keyword>
<dbReference type="Proteomes" id="UP000009046">
    <property type="component" value="Unassembled WGS sequence"/>
</dbReference>
<dbReference type="InterPro" id="IPR010276">
    <property type="entry name" value="Allatostatin"/>
</dbReference>
<evidence type="ECO:0000313" key="3">
    <source>
        <dbReference type="EMBL" id="EEB13276.1"/>
    </source>
</evidence>
<accession>E0VIS0</accession>
<dbReference type="GO" id="GO:0005184">
    <property type="term" value="F:neuropeptide hormone activity"/>
    <property type="evidence" value="ECO:0007669"/>
    <property type="project" value="InterPro"/>
</dbReference>
<dbReference type="EMBL" id="DS235203">
    <property type="protein sequence ID" value="EEB13276.1"/>
    <property type="molecule type" value="Genomic_DNA"/>
</dbReference>
<name>E0VIS0_PEDHC</name>
<feature type="compositionally biased region" description="Basic and acidic residues" evidence="1">
    <location>
        <begin position="234"/>
        <end position="248"/>
    </location>
</feature>
<dbReference type="AlphaFoldDB" id="E0VIS0"/>
<feature type="region of interest" description="Disordered" evidence="1">
    <location>
        <begin position="206"/>
        <end position="264"/>
    </location>
</feature>
<proteinExistence type="predicted"/>
<dbReference type="Pfam" id="PF05953">
    <property type="entry name" value="Allatostatin"/>
    <property type="match status" value="5"/>
</dbReference>
<dbReference type="eggNOG" id="ENOG502R7JH">
    <property type="taxonomic scope" value="Eukaryota"/>
</dbReference>
<organism>
    <name type="scientific">Pediculus humanus subsp. corporis</name>
    <name type="common">Body louse</name>
    <dbReference type="NCBI Taxonomy" id="121224"/>
    <lineage>
        <taxon>Eukaryota</taxon>
        <taxon>Metazoa</taxon>
        <taxon>Ecdysozoa</taxon>
        <taxon>Arthropoda</taxon>
        <taxon>Hexapoda</taxon>
        <taxon>Insecta</taxon>
        <taxon>Pterygota</taxon>
        <taxon>Neoptera</taxon>
        <taxon>Paraneoptera</taxon>
        <taxon>Psocodea</taxon>
        <taxon>Troctomorpha</taxon>
        <taxon>Phthiraptera</taxon>
        <taxon>Anoplura</taxon>
        <taxon>Pediculidae</taxon>
        <taxon>Pediculus</taxon>
    </lineage>
</organism>
<reference evidence="3" key="2">
    <citation type="submission" date="2007-04" db="EMBL/GenBank/DDBJ databases">
        <title>The genome of the human body louse.</title>
        <authorList>
            <consortium name="The Human Body Louse Genome Consortium"/>
            <person name="Kirkness E."/>
            <person name="Walenz B."/>
            <person name="Hass B."/>
            <person name="Bruggner R."/>
            <person name="Strausberg R."/>
        </authorList>
    </citation>
    <scope>NUCLEOTIDE SEQUENCE</scope>
    <source>
        <strain evidence="3">USDA</strain>
    </source>
</reference>
<dbReference type="STRING" id="121224.E0VIS0"/>
<evidence type="ECO:0000256" key="2">
    <source>
        <dbReference type="SAM" id="SignalP"/>
    </source>
</evidence>
<evidence type="ECO:0000313" key="5">
    <source>
        <dbReference type="Proteomes" id="UP000009046"/>
    </source>
</evidence>
<dbReference type="OrthoDB" id="10067964at2759"/>
<evidence type="ECO:0000313" key="4">
    <source>
        <dbReference type="EnsemblMetazoa" id="PHUM231810-PA"/>
    </source>
</evidence>
<dbReference type="KEGG" id="phu:Phum_PHUM231810"/>
<dbReference type="HOGENOM" id="CLU_898058_0_0_1"/>
<dbReference type="VEuPathDB" id="VectorBase:PHUM231810"/>
<feature type="signal peptide" evidence="2">
    <location>
        <begin position="1"/>
        <end position="28"/>
    </location>
</feature>
<dbReference type="GeneID" id="8230067"/>
<dbReference type="InParanoid" id="E0VIS0"/>
<dbReference type="EMBL" id="AAZO01002689">
    <property type="status" value="NOT_ANNOTATED_CDS"/>
    <property type="molecule type" value="Genomic_DNA"/>
</dbReference>